<evidence type="ECO:0000313" key="2">
    <source>
        <dbReference type="WBParaSite" id="PEQ_0001255101-mRNA-1"/>
    </source>
</evidence>
<dbReference type="Proteomes" id="UP000887564">
    <property type="component" value="Unplaced"/>
</dbReference>
<sequence length="41" mass="4578">MSICDQNAIRSSPLFFPNEDDIVCNLFSDDCLYTASSDTQT</sequence>
<accession>A0A914SET8</accession>
<reference evidence="2" key="1">
    <citation type="submission" date="2022-11" db="UniProtKB">
        <authorList>
            <consortium name="WormBaseParasite"/>
        </authorList>
    </citation>
    <scope>IDENTIFICATION</scope>
</reference>
<keyword evidence="1" id="KW-1185">Reference proteome</keyword>
<protein>
    <submittedName>
        <fullName evidence="2">Uncharacterized protein</fullName>
    </submittedName>
</protein>
<name>A0A914SET8_PAREQ</name>
<proteinExistence type="predicted"/>
<organism evidence="1 2">
    <name type="scientific">Parascaris equorum</name>
    <name type="common">Equine roundworm</name>
    <dbReference type="NCBI Taxonomy" id="6256"/>
    <lineage>
        <taxon>Eukaryota</taxon>
        <taxon>Metazoa</taxon>
        <taxon>Ecdysozoa</taxon>
        <taxon>Nematoda</taxon>
        <taxon>Chromadorea</taxon>
        <taxon>Rhabditida</taxon>
        <taxon>Spirurina</taxon>
        <taxon>Ascaridomorpha</taxon>
        <taxon>Ascaridoidea</taxon>
        <taxon>Ascarididae</taxon>
        <taxon>Parascaris</taxon>
    </lineage>
</organism>
<dbReference type="AlphaFoldDB" id="A0A914SET8"/>
<dbReference type="WBParaSite" id="PEQ_0001255101-mRNA-1">
    <property type="protein sequence ID" value="PEQ_0001255101-mRNA-1"/>
    <property type="gene ID" value="PEQ_0001255101"/>
</dbReference>
<evidence type="ECO:0000313" key="1">
    <source>
        <dbReference type="Proteomes" id="UP000887564"/>
    </source>
</evidence>